<evidence type="ECO:0000256" key="2">
    <source>
        <dbReference type="SAM" id="MobiDB-lite"/>
    </source>
</evidence>
<dbReference type="AlphaFoldDB" id="A0A8J3ZNA6"/>
<sequence length="362" mass="37754">MSTAIQMNGRPSPGSCPIPIPPGSSASPKVVVTGAAGFIGSHLVDALLATGHVVVGVDRRNPCSDLLAGLNLAGAVNHPKFTWVDADVANASLDAVLDGADCVFHLAGLPGVRRSWGCEFAAYVTANIVATERLVAACERAGVRRLVYASSSSVYGPTTAASRESDPTRPISPYGITKLAGELLCLAHAVRADSRLSVVALRYFTVYGPRQRPDMAIGRMLAAALTGKRYPLFGNGSQRREFTYVSDVVNATIAASRLEQRHAVVNVGGGASVSITDLLGIVGDLTGRPVPLAAVAAQPGDVCATAADLTNARACLDYRPSVNLPVGLALHLEWLRGLPAQVLRLYEPMFEPCAAEVASCTS</sequence>
<dbReference type="EMBL" id="BOPG01000125">
    <property type="protein sequence ID" value="GIJ64671.1"/>
    <property type="molecule type" value="Genomic_DNA"/>
</dbReference>
<evidence type="ECO:0000313" key="5">
    <source>
        <dbReference type="Proteomes" id="UP000612585"/>
    </source>
</evidence>
<feature type="region of interest" description="Disordered" evidence="2">
    <location>
        <begin position="1"/>
        <end position="21"/>
    </location>
</feature>
<proteinExistence type="inferred from homology"/>
<dbReference type="Proteomes" id="UP000612585">
    <property type="component" value="Unassembled WGS sequence"/>
</dbReference>
<evidence type="ECO:0000313" key="4">
    <source>
        <dbReference type="EMBL" id="GIJ64671.1"/>
    </source>
</evidence>
<evidence type="ECO:0000256" key="1">
    <source>
        <dbReference type="ARBA" id="ARBA00007637"/>
    </source>
</evidence>
<reference evidence="4" key="1">
    <citation type="submission" date="2021-01" db="EMBL/GenBank/DDBJ databases">
        <title>Whole genome shotgun sequence of Virgisporangium aurantiacum NBRC 16421.</title>
        <authorList>
            <person name="Komaki H."/>
            <person name="Tamura T."/>
        </authorList>
    </citation>
    <scope>NUCLEOTIDE SEQUENCE</scope>
    <source>
        <strain evidence="4">NBRC 16421</strain>
    </source>
</reference>
<organism evidence="4 5">
    <name type="scientific">Virgisporangium aurantiacum</name>
    <dbReference type="NCBI Taxonomy" id="175570"/>
    <lineage>
        <taxon>Bacteria</taxon>
        <taxon>Bacillati</taxon>
        <taxon>Actinomycetota</taxon>
        <taxon>Actinomycetes</taxon>
        <taxon>Micromonosporales</taxon>
        <taxon>Micromonosporaceae</taxon>
        <taxon>Virgisporangium</taxon>
    </lineage>
</organism>
<keyword evidence="5" id="KW-1185">Reference proteome</keyword>
<comment type="similarity">
    <text evidence="1">Belongs to the NAD(P)-dependent epimerase/dehydratase family.</text>
</comment>
<evidence type="ECO:0000259" key="3">
    <source>
        <dbReference type="Pfam" id="PF01370"/>
    </source>
</evidence>
<dbReference type="Gene3D" id="3.40.50.720">
    <property type="entry name" value="NAD(P)-binding Rossmann-like Domain"/>
    <property type="match status" value="1"/>
</dbReference>
<protein>
    <submittedName>
        <fullName evidence="4">Putative UDP-glucose epimerase YtcB</fullName>
    </submittedName>
</protein>
<name>A0A8J3ZNA6_9ACTN</name>
<feature type="domain" description="NAD-dependent epimerase/dehydratase" evidence="3">
    <location>
        <begin position="30"/>
        <end position="268"/>
    </location>
</feature>
<accession>A0A8J3ZNA6</accession>
<dbReference type="PRINTS" id="PR01713">
    <property type="entry name" value="NUCEPIMERASE"/>
</dbReference>
<dbReference type="InterPro" id="IPR036291">
    <property type="entry name" value="NAD(P)-bd_dom_sf"/>
</dbReference>
<comment type="caution">
    <text evidence="4">The sequence shown here is derived from an EMBL/GenBank/DDBJ whole genome shotgun (WGS) entry which is preliminary data.</text>
</comment>
<dbReference type="PANTHER" id="PTHR43000">
    <property type="entry name" value="DTDP-D-GLUCOSE 4,6-DEHYDRATASE-RELATED"/>
    <property type="match status" value="1"/>
</dbReference>
<dbReference type="SUPFAM" id="SSF51735">
    <property type="entry name" value="NAD(P)-binding Rossmann-fold domains"/>
    <property type="match status" value="1"/>
</dbReference>
<dbReference type="Pfam" id="PF01370">
    <property type="entry name" value="Epimerase"/>
    <property type="match status" value="1"/>
</dbReference>
<dbReference type="InterPro" id="IPR001509">
    <property type="entry name" value="Epimerase_deHydtase"/>
</dbReference>
<dbReference type="RefSeq" id="WP_239153073.1">
    <property type="nucleotide sequence ID" value="NZ_BOPG01000125.1"/>
</dbReference>
<gene>
    <name evidence="4" type="primary">ytcB_2</name>
    <name evidence="4" type="ORF">Vau01_121870</name>
</gene>